<dbReference type="EMBL" id="JBHUHT010000017">
    <property type="protein sequence ID" value="MFD2097352.1"/>
    <property type="molecule type" value="Genomic_DNA"/>
</dbReference>
<keyword evidence="5" id="KW-1185">Reference proteome</keyword>
<feature type="active site" description="S-selanylcysteine intermediate" evidence="2">
    <location>
        <position position="106"/>
    </location>
</feature>
<dbReference type="NCBIfam" id="NF008750">
    <property type="entry name" value="PRK11784.1-2"/>
    <property type="match status" value="1"/>
</dbReference>
<sequence length="395" mass="45016">MSQNSYNPMSTKRPDSQDFADIFLNDRPLIDTRAPLEFAKGAFPNAVSLPLMTDQERAKVGTCYKKHGQDAAIKLGHQLVKGETKQSRVNAWAAFTRKHPEGFIYCFRGGLRSQISQQWLAESGHPYPRIIGGYKAMRRYLLDHLEATTPLTPMVILGGRTGCAKTHLLKQLPDQIDLEGLAHHRGSAFGKRLGGQPAQIGFENAFSINLLKYRHHYRAHVSIPPLVLEDESHLIGRCALPPVLQQQMQQSPLVLLELPLDQRIEHSYHDYILSNLTESQQALGEEQGFDSFAEGLRKAMSKLKRRLGDLRYREMLALLEDALSRHLRGEPEAHKQWISPLLVEYYDPMYDYQLTKKAQRIVYRGGPEEISELLQNSEQRQQLLHQLKSNHQTKG</sequence>
<dbReference type="Pfam" id="PF26341">
    <property type="entry name" value="AAA_SelU"/>
    <property type="match status" value="1"/>
</dbReference>
<dbReference type="SMART" id="SM00450">
    <property type="entry name" value="RHOD"/>
    <property type="match status" value="1"/>
</dbReference>
<comment type="catalytic activity">
    <reaction evidence="2">
        <text>5-methylaminomethyl-S-(2E)-geranyl-thiouridine(34) in tRNA + selenophosphate + H(+) = 5-methylaminomethyl-2-(Se-phospho)selenouridine(34) in tRNA + (2E)-thiogeraniol</text>
        <dbReference type="Rhea" id="RHEA:60172"/>
        <dbReference type="Rhea" id="RHEA-COMP:14654"/>
        <dbReference type="Rhea" id="RHEA-COMP:15523"/>
        <dbReference type="ChEBI" id="CHEBI:15378"/>
        <dbReference type="ChEBI" id="CHEBI:16144"/>
        <dbReference type="ChEBI" id="CHEBI:140632"/>
        <dbReference type="ChEBI" id="CHEBI:143702"/>
        <dbReference type="ChEBI" id="CHEBI:143703"/>
    </reaction>
</comment>
<feature type="domain" description="Rhodanese" evidence="3">
    <location>
        <begin position="23"/>
        <end position="146"/>
    </location>
</feature>
<dbReference type="SUPFAM" id="SSF52821">
    <property type="entry name" value="Rhodanese/Cell cycle control phosphatase"/>
    <property type="match status" value="1"/>
</dbReference>
<dbReference type="RefSeq" id="WP_345340514.1">
    <property type="nucleotide sequence ID" value="NZ_BAABLI010000015.1"/>
</dbReference>
<reference evidence="5" key="1">
    <citation type="journal article" date="2019" name="Int. J. Syst. Evol. Microbiol.">
        <title>The Global Catalogue of Microorganisms (GCM) 10K type strain sequencing project: providing services to taxonomists for standard genome sequencing and annotation.</title>
        <authorList>
            <consortium name="The Broad Institute Genomics Platform"/>
            <consortium name="The Broad Institute Genome Sequencing Center for Infectious Disease"/>
            <person name="Wu L."/>
            <person name="Ma J."/>
        </authorList>
    </citation>
    <scope>NUCLEOTIDE SEQUENCE [LARGE SCALE GENOMIC DNA]</scope>
    <source>
        <strain evidence="5">CGMCC 1.10992</strain>
    </source>
</reference>
<dbReference type="InterPro" id="IPR001763">
    <property type="entry name" value="Rhodanese-like_dom"/>
</dbReference>
<dbReference type="CDD" id="cd01520">
    <property type="entry name" value="RHOD_YbbB"/>
    <property type="match status" value="1"/>
</dbReference>
<dbReference type="PANTHER" id="PTHR30401:SF0">
    <property type="entry name" value="TRNA 2-SELENOURIDINE SYNTHASE"/>
    <property type="match status" value="1"/>
</dbReference>
<proteinExistence type="inferred from homology"/>
<protein>
    <recommendedName>
        <fullName evidence="2">tRNA 2-selenouridine synthase</fullName>
        <ecNumber evidence="2">2.9.1.3</ecNumber>
    </recommendedName>
</protein>
<keyword evidence="2 4" id="KW-0808">Transferase</keyword>
<dbReference type="Gene3D" id="3.40.250.10">
    <property type="entry name" value="Rhodanese-like domain"/>
    <property type="match status" value="1"/>
</dbReference>
<comment type="catalytic activity">
    <reaction evidence="2">
        <text>5-methylaminomethyl-2-(Se-phospho)selenouridine(34) in tRNA + H2O = 5-methylaminomethyl-2-selenouridine(34) in tRNA + phosphate</text>
        <dbReference type="Rhea" id="RHEA:60176"/>
        <dbReference type="Rhea" id="RHEA-COMP:10196"/>
        <dbReference type="Rhea" id="RHEA-COMP:15523"/>
        <dbReference type="ChEBI" id="CHEBI:15377"/>
        <dbReference type="ChEBI" id="CHEBI:43474"/>
        <dbReference type="ChEBI" id="CHEBI:82743"/>
        <dbReference type="ChEBI" id="CHEBI:143702"/>
    </reaction>
</comment>
<dbReference type="PROSITE" id="PS50206">
    <property type="entry name" value="RHODANESE_3"/>
    <property type="match status" value="1"/>
</dbReference>
<evidence type="ECO:0000256" key="2">
    <source>
        <dbReference type="HAMAP-Rule" id="MF_01622"/>
    </source>
</evidence>
<accession>A0ABW4XQU3</accession>
<name>A0ABW4XQU3_9GAMM</name>
<evidence type="ECO:0000256" key="1">
    <source>
        <dbReference type="ARBA" id="ARBA00023266"/>
    </source>
</evidence>
<organism evidence="4 5">
    <name type="scientific">Corallincola platygyrae</name>
    <dbReference type="NCBI Taxonomy" id="1193278"/>
    <lineage>
        <taxon>Bacteria</taxon>
        <taxon>Pseudomonadati</taxon>
        <taxon>Pseudomonadota</taxon>
        <taxon>Gammaproteobacteria</taxon>
        <taxon>Alteromonadales</taxon>
        <taxon>Psychromonadaceae</taxon>
        <taxon>Corallincola</taxon>
    </lineage>
</organism>
<evidence type="ECO:0000259" key="3">
    <source>
        <dbReference type="PROSITE" id="PS50206"/>
    </source>
</evidence>
<dbReference type="NCBIfam" id="NF008751">
    <property type="entry name" value="PRK11784.1-3"/>
    <property type="match status" value="1"/>
</dbReference>
<dbReference type="InterPro" id="IPR058840">
    <property type="entry name" value="AAA_SelU"/>
</dbReference>
<comment type="catalytic activity">
    <reaction evidence="2">
        <text>5-methylaminomethyl-2-thiouridine(34) in tRNA + (2E)-geranyl diphosphate = 5-methylaminomethyl-S-(2E)-geranyl-thiouridine(34) in tRNA + diphosphate</text>
        <dbReference type="Rhea" id="RHEA:14085"/>
        <dbReference type="Rhea" id="RHEA-COMP:10195"/>
        <dbReference type="Rhea" id="RHEA-COMP:14654"/>
        <dbReference type="ChEBI" id="CHEBI:33019"/>
        <dbReference type="ChEBI" id="CHEBI:58057"/>
        <dbReference type="ChEBI" id="CHEBI:74455"/>
        <dbReference type="ChEBI" id="CHEBI:140632"/>
    </reaction>
</comment>
<dbReference type="InterPro" id="IPR036873">
    <property type="entry name" value="Rhodanese-like_dom_sf"/>
</dbReference>
<keyword evidence="1 2" id="KW-0711">Selenium</keyword>
<evidence type="ECO:0000313" key="5">
    <source>
        <dbReference type="Proteomes" id="UP001597380"/>
    </source>
</evidence>
<dbReference type="PANTHER" id="PTHR30401">
    <property type="entry name" value="TRNA 2-SELENOURIDINE SYNTHASE"/>
    <property type="match status" value="1"/>
</dbReference>
<comment type="similarity">
    <text evidence="2">Belongs to the SelU family.</text>
</comment>
<dbReference type="GO" id="GO:0016740">
    <property type="term" value="F:transferase activity"/>
    <property type="evidence" value="ECO:0007669"/>
    <property type="project" value="UniProtKB-KW"/>
</dbReference>
<dbReference type="HAMAP" id="MF_01622">
    <property type="entry name" value="tRNA_sel_U_synth"/>
    <property type="match status" value="1"/>
</dbReference>
<comment type="caution">
    <text evidence="4">The sequence shown here is derived from an EMBL/GenBank/DDBJ whole genome shotgun (WGS) entry which is preliminary data.</text>
</comment>
<dbReference type="NCBIfam" id="TIGR03167">
    <property type="entry name" value="tRNA_sel_U_synt"/>
    <property type="match status" value="1"/>
</dbReference>
<gene>
    <name evidence="4" type="primary">mnmH</name>
    <name evidence="2" type="synonym">selU</name>
    <name evidence="4" type="ORF">ACFSJ3_15245</name>
</gene>
<dbReference type="InterPro" id="IPR017582">
    <property type="entry name" value="SelU"/>
</dbReference>
<dbReference type="Proteomes" id="UP001597380">
    <property type="component" value="Unassembled WGS sequence"/>
</dbReference>
<comment type="function">
    <text evidence="2">Involved in the post-transcriptional modification of the uridine at the wobble position (U34) of tRNA(Lys), tRNA(Glu) and tRNA(Gln). Catalyzes the conversion of 2-thiouridine (S2U-RNA) to 2-selenouridine (Se2U-RNA). Acts in a two-step process involving geranylation of 2-thiouridine (S2U) to S-geranyl-2-thiouridine (geS2U) and subsequent selenation of the latter derivative to 2-selenouridine (Se2U) in the tRNA chain.</text>
</comment>
<comment type="catalytic activity">
    <reaction evidence="2">
        <text>5-methylaminomethyl-2-thiouridine(34) in tRNA + selenophosphate + (2E)-geranyl diphosphate + H2O + H(+) = 5-methylaminomethyl-2-selenouridine(34) in tRNA + (2E)-thiogeraniol + phosphate + diphosphate</text>
        <dbReference type="Rhea" id="RHEA:42716"/>
        <dbReference type="Rhea" id="RHEA-COMP:10195"/>
        <dbReference type="Rhea" id="RHEA-COMP:10196"/>
        <dbReference type="ChEBI" id="CHEBI:15377"/>
        <dbReference type="ChEBI" id="CHEBI:15378"/>
        <dbReference type="ChEBI" id="CHEBI:16144"/>
        <dbReference type="ChEBI" id="CHEBI:33019"/>
        <dbReference type="ChEBI" id="CHEBI:43474"/>
        <dbReference type="ChEBI" id="CHEBI:58057"/>
        <dbReference type="ChEBI" id="CHEBI:74455"/>
        <dbReference type="ChEBI" id="CHEBI:82743"/>
        <dbReference type="ChEBI" id="CHEBI:143703"/>
        <dbReference type="EC" id="2.9.1.3"/>
    </reaction>
</comment>
<evidence type="ECO:0000313" key="4">
    <source>
        <dbReference type="EMBL" id="MFD2097352.1"/>
    </source>
</evidence>
<comment type="subunit">
    <text evidence="2">Monomer.</text>
</comment>
<dbReference type="EC" id="2.9.1.3" evidence="2"/>